<dbReference type="Gene3D" id="3.30.160.20">
    <property type="match status" value="1"/>
</dbReference>
<dbReference type="PANTHER" id="PTHR11075">
    <property type="entry name" value="PEPTIDE CHAIN RELEASE FACTOR"/>
    <property type="match status" value="1"/>
</dbReference>
<dbReference type="Pfam" id="PF00472">
    <property type="entry name" value="RF-1"/>
    <property type="match status" value="1"/>
</dbReference>
<protein>
    <submittedName>
        <fullName evidence="3">RF-1 domain-containing protein</fullName>
    </submittedName>
</protein>
<dbReference type="GO" id="GO:0016150">
    <property type="term" value="F:translation release factor activity, codon nonspecific"/>
    <property type="evidence" value="ECO:0007669"/>
    <property type="project" value="TreeGrafter"/>
</dbReference>
<dbReference type="GO" id="GO:0005762">
    <property type="term" value="C:mitochondrial large ribosomal subunit"/>
    <property type="evidence" value="ECO:0007669"/>
    <property type="project" value="TreeGrafter"/>
</dbReference>
<dbReference type="AlphaFoldDB" id="A0A9W9DFF0"/>
<dbReference type="InterPro" id="IPR000352">
    <property type="entry name" value="Pep_chain_release_fac_I"/>
</dbReference>
<feature type="compositionally biased region" description="Basic and acidic residues" evidence="1">
    <location>
        <begin position="155"/>
        <end position="181"/>
    </location>
</feature>
<evidence type="ECO:0000256" key="1">
    <source>
        <dbReference type="SAM" id="MobiDB-lite"/>
    </source>
</evidence>
<dbReference type="PANTHER" id="PTHR11075:SF54">
    <property type="entry name" value="LARGE RIBOSOMAL SUBUNIT PROTEIN ML62"/>
    <property type="match status" value="1"/>
</dbReference>
<dbReference type="SUPFAM" id="SSF110916">
    <property type="entry name" value="Peptidyl-tRNA hydrolase domain-like"/>
    <property type="match status" value="1"/>
</dbReference>
<evidence type="ECO:0000313" key="4">
    <source>
        <dbReference type="Proteomes" id="UP001150238"/>
    </source>
</evidence>
<reference evidence="3" key="1">
    <citation type="submission" date="2022-08" db="EMBL/GenBank/DDBJ databases">
        <authorList>
            <consortium name="DOE Joint Genome Institute"/>
            <person name="Min B."/>
            <person name="Riley R."/>
            <person name="Sierra-Patev S."/>
            <person name="Naranjo-Ortiz M."/>
            <person name="Looney B."/>
            <person name="Konkel Z."/>
            <person name="Slot J.C."/>
            <person name="Sakamoto Y."/>
            <person name="Steenwyk J.L."/>
            <person name="Rokas A."/>
            <person name="Carro J."/>
            <person name="Camarero S."/>
            <person name="Ferreira P."/>
            <person name="Molpeceres G."/>
            <person name="Ruiz-Duenas F.J."/>
            <person name="Serrano A."/>
            <person name="Henrissat B."/>
            <person name="Drula E."/>
            <person name="Hughes K.W."/>
            <person name="Mata J.L."/>
            <person name="Ishikawa N.K."/>
            <person name="Vargas-Isla R."/>
            <person name="Ushijima S."/>
            <person name="Smith C.A."/>
            <person name="Ahrendt S."/>
            <person name="Andreopoulos W."/>
            <person name="He G."/>
            <person name="Labutti K."/>
            <person name="Lipzen A."/>
            <person name="Ng V."/>
            <person name="Sandor L."/>
            <person name="Barry K."/>
            <person name="Martinez A.T."/>
            <person name="Xiao Y."/>
            <person name="Gibbons J.G."/>
            <person name="Terashima K."/>
            <person name="Hibbett D.S."/>
            <person name="Grigoriev I.V."/>
        </authorList>
    </citation>
    <scope>NUCLEOTIDE SEQUENCE</scope>
    <source>
        <strain evidence="3">Sp2 HRB7682 ss15</strain>
    </source>
</reference>
<dbReference type="Proteomes" id="UP001150238">
    <property type="component" value="Unassembled WGS sequence"/>
</dbReference>
<dbReference type="EMBL" id="JANVFS010000040">
    <property type="protein sequence ID" value="KAJ4467681.1"/>
    <property type="molecule type" value="Genomic_DNA"/>
</dbReference>
<dbReference type="InterPro" id="IPR052104">
    <property type="entry name" value="Mito_Release_Factor_mL62"/>
</dbReference>
<reference evidence="3" key="2">
    <citation type="journal article" date="2023" name="Proc. Natl. Acad. Sci. U.S.A.">
        <title>A global phylogenomic analysis of the shiitake genus Lentinula.</title>
        <authorList>
            <person name="Sierra-Patev S."/>
            <person name="Min B."/>
            <person name="Naranjo-Ortiz M."/>
            <person name="Looney B."/>
            <person name="Konkel Z."/>
            <person name="Slot J.C."/>
            <person name="Sakamoto Y."/>
            <person name="Steenwyk J.L."/>
            <person name="Rokas A."/>
            <person name="Carro J."/>
            <person name="Camarero S."/>
            <person name="Ferreira P."/>
            <person name="Molpeceres G."/>
            <person name="Ruiz-Duenas F.J."/>
            <person name="Serrano A."/>
            <person name="Henrissat B."/>
            <person name="Drula E."/>
            <person name="Hughes K.W."/>
            <person name="Mata J.L."/>
            <person name="Ishikawa N.K."/>
            <person name="Vargas-Isla R."/>
            <person name="Ushijima S."/>
            <person name="Smith C.A."/>
            <person name="Donoghue J."/>
            <person name="Ahrendt S."/>
            <person name="Andreopoulos W."/>
            <person name="He G."/>
            <person name="LaButti K."/>
            <person name="Lipzen A."/>
            <person name="Ng V."/>
            <person name="Riley R."/>
            <person name="Sandor L."/>
            <person name="Barry K."/>
            <person name="Martinez A.T."/>
            <person name="Xiao Y."/>
            <person name="Gibbons J.G."/>
            <person name="Terashima K."/>
            <person name="Grigoriev I.V."/>
            <person name="Hibbett D."/>
        </authorList>
    </citation>
    <scope>NUCLEOTIDE SEQUENCE</scope>
    <source>
        <strain evidence="3">Sp2 HRB7682 ss15</strain>
    </source>
</reference>
<proteinExistence type="predicted"/>
<feature type="domain" description="Prokaryotic-type class I peptide chain release factors" evidence="2">
    <location>
        <begin position="59"/>
        <end position="189"/>
    </location>
</feature>
<name>A0A9W9DFF0_9AGAR</name>
<dbReference type="GO" id="GO:0070126">
    <property type="term" value="P:mitochondrial translational termination"/>
    <property type="evidence" value="ECO:0007669"/>
    <property type="project" value="TreeGrafter"/>
</dbReference>
<evidence type="ECO:0000259" key="2">
    <source>
        <dbReference type="Pfam" id="PF00472"/>
    </source>
</evidence>
<feature type="region of interest" description="Disordered" evidence="1">
    <location>
        <begin position="152"/>
        <end position="198"/>
    </location>
</feature>
<organism evidence="3 4">
    <name type="scientific">Lentinula lateritia</name>
    <dbReference type="NCBI Taxonomy" id="40482"/>
    <lineage>
        <taxon>Eukaryota</taxon>
        <taxon>Fungi</taxon>
        <taxon>Dikarya</taxon>
        <taxon>Basidiomycota</taxon>
        <taxon>Agaricomycotina</taxon>
        <taxon>Agaricomycetes</taxon>
        <taxon>Agaricomycetidae</taxon>
        <taxon>Agaricales</taxon>
        <taxon>Marasmiineae</taxon>
        <taxon>Omphalotaceae</taxon>
        <taxon>Lentinula</taxon>
    </lineage>
</organism>
<comment type="caution">
    <text evidence="3">The sequence shown here is derived from an EMBL/GenBank/DDBJ whole genome shotgun (WGS) entry which is preliminary data.</text>
</comment>
<gene>
    <name evidence="3" type="ORF">C8J55DRAFT_525577</name>
</gene>
<dbReference type="GO" id="GO:0004045">
    <property type="term" value="F:peptidyl-tRNA hydrolase activity"/>
    <property type="evidence" value="ECO:0007669"/>
    <property type="project" value="TreeGrafter"/>
</dbReference>
<accession>A0A9W9DFF0</accession>
<sequence>MFSTIYGFRPFILNLQGICRNLSSNTGRSLPTPPNIGILEGPTDWAEARKWATQFKTENIPRTLVDLSFSRSSGPGGQNVNKVNTKATVRCSANAYWIPLWARAALVKSPQYVSSTKSLLVTSTIYRSQSQNIDDCLAKLHALVLSAASASIKNETSEETKKRVEGHQKAQKERNRKEKAQRSAVKQHRSGKAKGGWD</sequence>
<evidence type="ECO:0000313" key="3">
    <source>
        <dbReference type="EMBL" id="KAJ4467681.1"/>
    </source>
</evidence>